<accession>A0AAD9Z7J1</accession>
<organism evidence="9 10">
    <name type="scientific">Lepraria neglecta</name>
    <dbReference type="NCBI Taxonomy" id="209136"/>
    <lineage>
        <taxon>Eukaryota</taxon>
        <taxon>Fungi</taxon>
        <taxon>Dikarya</taxon>
        <taxon>Ascomycota</taxon>
        <taxon>Pezizomycotina</taxon>
        <taxon>Lecanoromycetes</taxon>
        <taxon>OSLEUM clade</taxon>
        <taxon>Lecanoromycetidae</taxon>
        <taxon>Lecanorales</taxon>
        <taxon>Lecanorineae</taxon>
        <taxon>Stereocaulaceae</taxon>
        <taxon>Lepraria</taxon>
    </lineage>
</organism>
<keyword evidence="10" id="KW-1185">Reference proteome</keyword>
<dbReference type="EMBL" id="JASNWA010000008">
    <property type="protein sequence ID" value="KAK3171247.1"/>
    <property type="molecule type" value="Genomic_DNA"/>
</dbReference>
<comment type="caution">
    <text evidence="9">The sequence shown here is derived from an EMBL/GenBank/DDBJ whole genome shotgun (WGS) entry which is preliminary data.</text>
</comment>
<dbReference type="PANTHER" id="PTHR12653">
    <property type="entry name" value="NADH-UBIQUINONE OXIDOREDUCTASE 13 KD-B SUBUNIT"/>
    <property type="match status" value="1"/>
</dbReference>
<comment type="similarity">
    <text evidence="2">Belongs to the complex I NDUFA5 subunit family.</text>
</comment>
<evidence type="ECO:0000313" key="9">
    <source>
        <dbReference type="EMBL" id="KAK3171247.1"/>
    </source>
</evidence>
<evidence type="ECO:0000256" key="7">
    <source>
        <dbReference type="ARBA" id="ARBA00023128"/>
    </source>
</evidence>
<evidence type="ECO:0000256" key="5">
    <source>
        <dbReference type="ARBA" id="ARBA00022792"/>
    </source>
</evidence>
<sequence>MRATLRLFAAVKPGRYLEPGNPTGLTGLFNHPAPRSTLLYLYGSTLDKLKAFPEHSVYRQSTEALTKHRMKIIESIKPEGYEEWAKKAAEKVEKYPEAFQPGGNFKYQTAGGQSFVTTEDNDYEDQEFTSLEGPRDAEEKAAEMKMLKRGRRVDYSDTVKWEPEPPLEASQISDAENQIGAGLIEEVIQVAEGELKLVDTMVKAKVWEELEEKPLQGQWDYFARDQHTSGTQEPPNK</sequence>
<gene>
    <name evidence="9" type="ORF">OEA41_003331</name>
</gene>
<evidence type="ECO:0000313" key="10">
    <source>
        <dbReference type="Proteomes" id="UP001276659"/>
    </source>
</evidence>
<dbReference type="GO" id="GO:0022904">
    <property type="term" value="P:respiratory electron transport chain"/>
    <property type="evidence" value="ECO:0007669"/>
    <property type="project" value="InterPro"/>
</dbReference>
<keyword evidence="8" id="KW-0472">Membrane</keyword>
<reference evidence="9" key="1">
    <citation type="submission" date="2022-11" db="EMBL/GenBank/DDBJ databases">
        <title>Chromosomal genome sequence assembly and mating type (MAT) locus characterization of the leprose asexual lichenized fungus Lepraria neglecta (Nyl.) Erichsen.</title>
        <authorList>
            <person name="Allen J.L."/>
            <person name="Pfeffer B."/>
        </authorList>
    </citation>
    <scope>NUCLEOTIDE SEQUENCE</scope>
    <source>
        <strain evidence="9">Allen 5258</strain>
    </source>
</reference>
<keyword evidence="7" id="KW-0496">Mitochondrion</keyword>
<evidence type="ECO:0000256" key="2">
    <source>
        <dbReference type="ARBA" id="ARBA00010261"/>
    </source>
</evidence>
<name>A0AAD9Z7J1_9LECA</name>
<dbReference type="Proteomes" id="UP001276659">
    <property type="component" value="Unassembled WGS sequence"/>
</dbReference>
<keyword evidence="4" id="KW-0679">Respiratory chain</keyword>
<dbReference type="InterPro" id="IPR006806">
    <property type="entry name" value="NDUFA5"/>
</dbReference>
<dbReference type="GO" id="GO:0005743">
    <property type="term" value="C:mitochondrial inner membrane"/>
    <property type="evidence" value="ECO:0007669"/>
    <property type="project" value="UniProtKB-SubCell"/>
</dbReference>
<evidence type="ECO:0000256" key="4">
    <source>
        <dbReference type="ARBA" id="ARBA00022660"/>
    </source>
</evidence>
<evidence type="ECO:0000256" key="6">
    <source>
        <dbReference type="ARBA" id="ARBA00022982"/>
    </source>
</evidence>
<keyword evidence="3" id="KW-0813">Transport</keyword>
<comment type="subcellular location">
    <subcellularLocation>
        <location evidence="1">Mitochondrion inner membrane</location>
        <topology evidence="1">Peripheral membrane protein</topology>
        <orientation evidence="1">Matrix side</orientation>
    </subcellularLocation>
</comment>
<evidence type="ECO:0000256" key="3">
    <source>
        <dbReference type="ARBA" id="ARBA00022448"/>
    </source>
</evidence>
<evidence type="ECO:0000256" key="1">
    <source>
        <dbReference type="ARBA" id="ARBA00004443"/>
    </source>
</evidence>
<keyword evidence="5" id="KW-0999">Mitochondrion inner membrane</keyword>
<dbReference type="PANTHER" id="PTHR12653:SF0">
    <property type="entry name" value="NADH DEHYDROGENASE [UBIQUINONE] 1 ALPHA SUBCOMPLEX SUBUNIT 5"/>
    <property type="match status" value="1"/>
</dbReference>
<protein>
    <submittedName>
        <fullName evidence="9">Uncharacterized protein</fullName>
    </submittedName>
</protein>
<dbReference type="AlphaFoldDB" id="A0AAD9Z7J1"/>
<proteinExistence type="inferred from homology"/>
<keyword evidence="6" id="KW-0249">Electron transport</keyword>
<dbReference type="Pfam" id="PF04716">
    <property type="entry name" value="ETC_C1_NDUFA5"/>
    <property type="match status" value="1"/>
</dbReference>
<evidence type="ECO:0000256" key="8">
    <source>
        <dbReference type="ARBA" id="ARBA00023136"/>
    </source>
</evidence>